<protein>
    <submittedName>
        <fullName evidence="2">Uncharacterized protein</fullName>
    </submittedName>
</protein>
<comment type="caution">
    <text evidence="2">The sequence shown here is derived from an EMBL/GenBank/DDBJ whole genome shotgun (WGS) entry which is preliminary data.</text>
</comment>
<dbReference type="Proteomes" id="UP000663877">
    <property type="component" value="Unassembled WGS sequence"/>
</dbReference>
<dbReference type="EMBL" id="CAJNOI010000701">
    <property type="protein sequence ID" value="CAF1332091.1"/>
    <property type="molecule type" value="Genomic_DNA"/>
</dbReference>
<dbReference type="EMBL" id="CAJNOM010001067">
    <property type="protein sequence ID" value="CAF1589790.1"/>
    <property type="molecule type" value="Genomic_DNA"/>
</dbReference>
<keyword evidence="3" id="KW-1185">Reference proteome</keyword>
<dbReference type="OrthoDB" id="10042258at2759"/>
<feature type="non-terminal residue" evidence="2">
    <location>
        <position position="1766"/>
    </location>
</feature>
<accession>A0A815ZW02</accession>
<name>A0A815ZW02_9BILA</name>
<evidence type="ECO:0000313" key="1">
    <source>
        <dbReference type="EMBL" id="CAF1332091.1"/>
    </source>
</evidence>
<evidence type="ECO:0000313" key="3">
    <source>
        <dbReference type="Proteomes" id="UP000663832"/>
    </source>
</evidence>
<gene>
    <name evidence="1" type="ORF">BJG266_LOCUS33940</name>
    <name evidence="2" type="ORF">QVE165_LOCUS51092</name>
</gene>
<sequence length="1766" mass="207202">MNPRIEKLCLPRQRRDAVWKFWQPNARLEKIHPPIYWKSLEYKHIHSKRKSIVEDSQNTHECLCSNGCNYTTLIYKHPSEKQSIEKGFRIFIDFEHDGLQHAAWKEPIEEECKLNIKDKPSIVELQWLNLNNKQQSLNDQYLKRQELVRYYKLHTQKDNLLKSNKTSHPNQPIPISRRPRDALHADFYQASCFDGSKTEATFKTFYHRKYLLSRHLREHTLKDLLRYATNVELDIDIIGHFILHPNELSKQELKMFELTSEFGDIYDGHIIRINKNKLVLLLASTHYSDMKITQTEDNLTNVDAKSDQQSTIVQLISDYVREYLQTNHNHFFEQIRRVQVELEPLTNTDKRRVIIHLLNDEEIVEKLTFDITYEQEPKLFDKEYQNNLYFIQSINETTIINSVEHKLKELFDKRYSLKHQDSYIQLTLDIEYDTLDSIRKLFYAYANHTLSIYSREECMRIAIEYYFDDLLDKFDCKEFQPINDKQIQMMIDDVQMRLRQQIERRLKAEMTAKILLIGPPINKEIKTMDKEVVVLDHHREIFINQSNTSINPSKVKDIQHNNDNAIFHEEIDGGPQSFDRLPMSIDSLTILRRFQHRKHLSIEQSDNKIVLLGSGIQRLVSSKDRNESVSFSIECEQDKIENKSTIDVNQSDSNSLKTLNTISIHTKSYNTSAYPKKFHQQHIKKRISRSPAEYGKHKHKRRRHTRFELRSKACISNRNVNYSFLNNLCLLYQNKKQKTMKKHNKKQKQFKSVKHININATKGNSSTTNLRNNLIIESTDDLSSLHAEQLQVYFENLIQTIEIPDQFQLTEEQLNQIIIEENIRIHDVDLNETSMNTFHLNEKQIQFLIAQIDMMNWLSLNSNFSFKQQQLPLILHLNQLIELCNQQHIDIDKLLNNQTDLQNSLSPVNSNFEFTFSASQIAYIINQHSFDMKKVLAIQQNLKKEDSQTQQFHLNISQLAYLFVNRHIMHSHEIVGLSASQLIALYMLQQSSIQDDQTSFFSLTYQQIKQLALMQNMSLEHLRALPISNKPLQLSHNQLTYIAMENKITIEQITSLHSSQKSKILTHKQLCTLINQSSQLTELKNSINLRQSTDEFSRIPQYICLNMTELRLKPEQLAMLWNTDILSDVTSVSQSQLRFTLTDEQFSSLLRNVSISIPQTPSQLTTNMKFNTEASTQLHEPSNKRKQSTDKQNLLSFTLTEQLTAMHKQLQSSVQTHIETVKLVSDSILKRNQIKNTLNLIHQLSLHSIDDISMKEIETIPSFVLDLLKMNTVTENIYQSIKQGEVVSNVLEKSDDLNTNDSLNKIIIEKIQTNQLSFSQIHKIQTQLLTPKLLNEFKTGHLSQRILNAYKSQSPLQMIQTIRTSITQLSTLLLHQSSIIAQPGAMIVPIIPQSTMKNTIPSDEISDANASNNEKNEHVIMLPQVMEQDPIIIYPESPIIRQQTLQELGNASIRHITNKIRTMAITKDFESLINRQIDEVDILNILEGHISHLFDQVHVDTNKINELFNLNIQHRLNRINERIQLVNILQNHIEYNRLKRQMNLEEFTAFVLEDISKFEQLTNIHLTEDDLRIISMNRFASIERLMMRRLTEAEYRYLLQTNSPFDYIEQELLKRPLTTDEHIEQEELTILLYQDICPVFNGKILESLEQQNIKLTHIQLEQILRRRAELVDDYDIIYSITPSIQLIEEQFDHSLTMSEKKRLIHDDYSMIEQIKDSKRKTQEILPLTALILNLIENTQDKNLLENIEQLQVDIDRSLTKQEIIMA</sequence>
<proteinExistence type="predicted"/>
<reference evidence="2" key="1">
    <citation type="submission" date="2021-02" db="EMBL/GenBank/DDBJ databases">
        <authorList>
            <person name="Nowell W R."/>
        </authorList>
    </citation>
    <scope>NUCLEOTIDE SEQUENCE</scope>
</reference>
<dbReference type="Proteomes" id="UP000663832">
    <property type="component" value="Unassembled WGS sequence"/>
</dbReference>
<evidence type="ECO:0000313" key="2">
    <source>
        <dbReference type="EMBL" id="CAF1589790.1"/>
    </source>
</evidence>
<organism evidence="2 3">
    <name type="scientific">Adineta steineri</name>
    <dbReference type="NCBI Taxonomy" id="433720"/>
    <lineage>
        <taxon>Eukaryota</taxon>
        <taxon>Metazoa</taxon>
        <taxon>Spiralia</taxon>
        <taxon>Gnathifera</taxon>
        <taxon>Rotifera</taxon>
        <taxon>Eurotatoria</taxon>
        <taxon>Bdelloidea</taxon>
        <taxon>Adinetida</taxon>
        <taxon>Adinetidae</taxon>
        <taxon>Adineta</taxon>
    </lineage>
</organism>